<comment type="caution">
    <text evidence="1">The sequence shown here is derived from an EMBL/GenBank/DDBJ whole genome shotgun (WGS) entry which is preliminary data.</text>
</comment>
<evidence type="ECO:0000313" key="2">
    <source>
        <dbReference type="Proteomes" id="UP000789920"/>
    </source>
</evidence>
<sequence length="387" mass="44106">MTEAITQKRRPGNSAFKQQRLSAFQPIITPKTVFPVFLVIAAIFAPLGGILYYLNDKASELSIDYTHCETDALNDFGLIPSKYVTDSMRLKFPPKDKQLPRWKKSNITIPPNNKTIPQCSIRFYIHKEMKPPVYLYYRLTNFYQNERNYARSLDTDQLKGKIIDKEKIKRGGCKNFGVLHGTIIYPCGLLANSMFNDTIGNLTLINDESLQNTNLTYNFSYTGIAPPADAAKYKLTEYNISEIRPPSNWVERYPNGTYTSDYPPIDPSKDEHFQVWMHTAGLPIFRKPYGLNEHMPLQVGYYQIDVGTVFPVKGYGGTKSIVISTTSVVGSRHPFLGMAYVVVGVLCGMIGILLAVESYFNSRKRMDRRYESMKTRNSQKNINPHNK</sequence>
<proteinExistence type="predicted"/>
<reference evidence="1" key="1">
    <citation type="submission" date="2021-06" db="EMBL/GenBank/DDBJ databases">
        <authorList>
            <person name="Kallberg Y."/>
            <person name="Tangrot J."/>
            <person name="Rosling A."/>
        </authorList>
    </citation>
    <scope>NUCLEOTIDE SEQUENCE</scope>
    <source>
        <strain evidence="1">MA461A</strain>
    </source>
</reference>
<gene>
    <name evidence="1" type="ORF">RPERSI_LOCUS10377</name>
</gene>
<dbReference type="Proteomes" id="UP000789920">
    <property type="component" value="Unassembled WGS sequence"/>
</dbReference>
<evidence type="ECO:0000313" key="1">
    <source>
        <dbReference type="EMBL" id="CAG8708410.1"/>
    </source>
</evidence>
<name>A0ACA9PFM9_9GLOM</name>
<organism evidence="1 2">
    <name type="scientific">Racocetra persica</name>
    <dbReference type="NCBI Taxonomy" id="160502"/>
    <lineage>
        <taxon>Eukaryota</taxon>
        <taxon>Fungi</taxon>
        <taxon>Fungi incertae sedis</taxon>
        <taxon>Mucoromycota</taxon>
        <taxon>Glomeromycotina</taxon>
        <taxon>Glomeromycetes</taxon>
        <taxon>Diversisporales</taxon>
        <taxon>Gigasporaceae</taxon>
        <taxon>Racocetra</taxon>
    </lineage>
</organism>
<dbReference type="EMBL" id="CAJVQC010020512">
    <property type="protein sequence ID" value="CAG8708410.1"/>
    <property type="molecule type" value="Genomic_DNA"/>
</dbReference>
<keyword evidence="2" id="KW-1185">Reference proteome</keyword>
<accession>A0ACA9PFM9</accession>
<protein>
    <submittedName>
        <fullName evidence="1">13179_t:CDS:1</fullName>
    </submittedName>
</protein>